<feature type="transmembrane region" description="Helical" evidence="6">
    <location>
        <begin position="321"/>
        <end position="347"/>
    </location>
</feature>
<feature type="transmembrane region" description="Helical" evidence="6">
    <location>
        <begin position="218"/>
        <end position="241"/>
    </location>
</feature>
<evidence type="ECO:0000256" key="6">
    <source>
        <dbReference type="SAM" id="Phobius"/>
    </source>
</evidence>
<accession>A0ABR2I0C5</accession>
<feature type="transmembrane region" description="Helical" evidence="6">
    <location>
        <begin position="496"/>
        <end position="515"/>
    </location>
</feature>
<protein>
    <submittedName>
        <fullName evidence="8">Major facilitator superfamily domain-containing protein</fullName>
    </submittedName>
</protein>
<comment type="caution">
    <text evidence="8">The sequence shown here is derived from an EMBL/GenBank/DDBJ whole genome shotgun (WGS) entry which is preliminary data.</text>
</comment>
<gene>
    <name evidence="8" type="ORF">PGQ11_011700</name>
</gene>
<dbReference type="Proteomes" id="UP001390339">
    <property type="component" value="Unassembled WGS sequence"/>
</dbReference>
<keyword evidence="2 6" id="KW-0812">Transmembrane</keyword>
<feature type="transmembrane region" description="Helical" evidence="6">
    <location>
        <begin position="247"/>
        <end position="267"/>
    </location>
</feature>
<dbReference type="SUPFAM" id="SSF103473">
    <property type="entry name" value="MFS general substrate transporter"/>
    <property type="match status" value="1"/>
</dbReference>
<evidence type="ECO:0000256" key="1">
    <source>
        <dbReference type="ARBA" id="ARBA00004141"/>
    </source>
</evidence>
<dbReference type="PROSITE" id="PS50850">
    <property type="entry name" value="MFS"/>
    <property type="match status" value="1"/>
</dbReference>
<feature type="region of interest" description="Disordered" evidence="5">
    <location>
        <begin position="1"/>
        <end position="42"/>
    </location>
</feature>
<sequence>MAAEDEKNSATVGEPAATHLGNGERKGPSGDRGGLHEYKEDEGYEVDIEEAAAVGGGDRTIKLAKDGHTRLIPQPSDDAHDPLNWSWGKKHLILFIVAYSALLPDYGSATGAITLLPQAKEWNMTEDEVNHSQVGNVFMLGAGGVFTVVLSAYFGRLPVMFYFLVVALATAIWCAAATTFDSFMAARILNGFFSTVSQGGGLMFIQDMFFFHERARKINIWASFFVISPYLGPLLAAFMAAEKPWPVPFWVYVAESGLALILTILFVEETFYDRRIPAVEQPPRGTRVGRILGIAQYKTRHLRNSFAEACMRSVKVVIKPTVAISCIYYLLTFAWVVGINTTLSIFLGPVYGFGLKQIGFFYFTPVTAVILGELAGHFLHDFLAKRYIRTHQGHFEPEVRLRAIIVALPFMLVGLILLGQSLENQWHYMAASISWGLYVFGVMITTVAISSYNLDSYPEASGEVSAWVNISRTLGGFIISYFQVRWANARGTKESFGVQAAICGGAFLLILLLMWKGRSMRIWAGPLNFVTA</sequence>
<dbReference type="InterPro" id="IPR011701">
    <property type="entry name" value="MFS"/>
</dbReference>
<dbReference type="PANTHER" id="PTHR23502">
    <property type="entry name" value="MAJOR FACILITATOR SUPERFAMILY"/>
    <property type="match status" value="1"/>
</dbReference>
<dbReference type="PANTHER" id="PTHR23502:SF187">
    <property type="entry name" value="TRANSPORTER, PUTATIVE (AFU_ORTHOLOGUE AFUA_2G17840)-RELATED"/>
    <property type="match status" value="1"/>
</dbReference>
<proteinExistence type="predicted"/>
<evidence type="ECO:0000256" key="5">
    <source>
        <dbReference type="SAM" id="MobiDB-lite"/>
    </source>
</evidence>
<feature type="transmembrane region" description="Helical" evidence="6">
    <location>
        <begin position="136"/>
        <end position="154"/>
    </location>
</feature>
<feature type="transmembrane region" description="Helical" evidence="6">
    <location>
        <begin position="92"/>
        <end position="116"/>
    </location>
</feature>
<evidence type="ECO:0000259" key="7">
    <source>
        <dbReference type="PROSITE" id="PS50850"/>
    </source>
</evidence>
<dbReference type="EMBL" id="JAPCWZ010000007">
    <property type="protein sequence ID" value="KAK8855788.1"/>
    <property type="molecule type" value="Genomic_DNA"/>
</dbReference>
<feature type="transmembrane region" description="Helical" evidence="6">
    <location>
        <begin position="359"/>
        <end position="380"/>
    </location>
</feature>
<keyword evidence="4 6" id="KW-0472">Membrane</keyword>
<feature type="transmembrane region" description="Helical" evidence="6">
    <location>
        <begin position="401"/>
        <end position="422"/>
    </location>
</feature>
<evidence type="ECO:0000313" key="9">
    <source>
        <dbReference type="Proteomes" id="UP001390339"/>
    </source>
</evidence>
<dbReference type="Gene3D" id="1.20.1250.20">
    <property type="entry name" value="MFS general substrate transporter like domains"/>
    <property type="match status" value="1"/>
</dbReference>
<reference evidence="8 9" key="1">
    <citation type="journal article" date="2024" name="IMA Fungus">
        <title>Apiospora arundinis, a panoply of carbohydrate-active enzymes and secondary metabolites.</title>
        <authorList>
            <person name="Sorensen T."/>
            <person name="Petersen C."/>
            <person name="Muurmann A.T."/>
            <person name="Christiansen J.V."/>
            <person name="Brundto M.L."/>
            <person name="Overgaard C.K."/>
            <person name="Boysen A.T."/>
            <person name="Wollenberg R.D."/>
            <person name="Larsen T.O."/>
            <person name="Sorensen J.L."/>
            <person name="Nielsen K.L."/>
            <person name="Sondergaard T.E."/>
        </authorList>
    </citation>
    <scope>NUCLEOTIDE SEQUENCE [LARGE SCALE GENOMIC DNA]</scope>
    <source>
        <strain evidence="8 9">AAU 773</strain>
    </source>
</reference>
<evidence type="ECO:0000256" key="3">
    <source>
        <dbReference type="ARBA" id="ARBA00022989"/>
    </source>
</evidence>
<feature type="transmembrane region" description="Helical" evidence="6">
    <location>
        <begin position="192"/>
        <end position="211"/>
    </location>
</feature>
<evidence type="ECO:0000256" key="4">
    <source>
        <dbReference type="ARBA" id="ARBA00023136"/>
    </source>
</evidence>
<keyword evidence="3 6" id="KW-1133">Transmembrane helix</keyword>
<comment type="subcellular location">
    <subcellularLocation>
        <location evidence="1">Membrane</location>
        <topology evidence="1">Multi-pass membrane protein</topology>
    </subcellularLocation>
</comment>
<feature type="compositionally biased region" description="Basic and acidic residues" evidence="5">
    <location>
        <begin position="22"/>
        <end position="41"/>
    </location>
</feature>
<evidence type="ECO:0000256" key="2">
    <source>
        <dbReference type="ARBA" id="ARBA00022692"/>
    </source>
</evidence>
<feature type="transmembrane region" description="Helical" evidence="6">
    <location>
        <begin position="161"/>
        <end position="180"/>
    </location>
</feature>
<dbReference type="Pfam" id="PF07690">
    <property type="entry name" value="MFS_1"/>
    <property type="match status" value="1"/>
</dbReference>
<keyword evidence="9" id="KW-1185">Reference proteome</keyword>
<feature type="transmembrane region" description="Helical" evidence="6">
    <location>
        <begin position="464"/>
        <end position="484"/>
    </location>
</feature>
<dbReference type="InterPro" id="IPR020846">
    <property type="entry name" value="MFS_dom"/>
</dbReference>
<dbReference type="InterPro" id="IPR036259">
    <property type="entry name" value="MFS_trans_sf"/>
</dbReference>
<evidence type="ECO:0000313" key="8">
    <source>
        <dbReference type="EMBL" id="KAK8855788.1"/>
    </source>
</evidence>
<feature type="domain" description="Major facilitator superfamily (MFS) profile" evidence="7">
    <location>
        <begin position="93"/>
        <end position="518"/>
    </location>
</feature>
<name>A0ABR2I0C5_9PEZI</name>
<feature type="transmembrane region" description="Helical" evidence="6">
    <location>
        <begin position="428"/>
        <end position="452"/>
    </location>
</feature>
<organism evidence="8 9">
    <name type="scientific">Apiospora arundinis</name>
    <dbReference type="NCBI Taxonomy" id="335852"/>
    <lineage>
        <taxon>Eukaryota</taxon>
        <taxon>Fungi</taxon>
        <taxon>Dikarya</taxon>
        <taxon>Ascomycota</taxon>
        <taxon>Pezizomycotina</taxon>
        <taxon>Sordariomycetes</taxon>
        <taxon>Xylariomycetidae</taxon>
        <taxon>Amphisphaeriales</taxon>
        <taxon>Apiosporaceae</taxon>
        <taxon>Apiospora</taxon>
    </lineage>
</organism>